<protein>
    <submittedName>
        <fullName evidence="1">Uncharacterized protein</fullName>
    </submittedName>
</protein>
<reference evidence="2" key="1">
    <citation type="journal article" date="2009" name="Genome Res.">
        <title>Comparative genomic analyses of the human fungal pathogens Coccidioides and their relatives.</title>
        <authorList>
            <person name="Sharpton T.J."/>
            <person name="Stajich J.E."/>
            <person name="Rounsley S.D."/>
            <person name="Gardner M.J."/>
            <person name="Wortman J.R."/>
            <person name="Jordar V.S."/>
            <person name="Maiti R."/>
            <person name="Kodira C.D."/>
            <person name="Neafsey D.E."/>
            <person name="Zeng Q."/>
            <person name="Hung C.-Y."/>
            <person name="McMahan C."/>
            <person name="Muszewska A."/>
            <person name="Grynberg M."/>
            <person name="Mandel M.A."/>
            <person name="Kellner E.M."/>
            <person name="Barker B.M."/>
            <person name="Galgiani J.N."/>
            <person name="Orbach M.J."/>
            <person name="Kirkland T.N."/>
            <person name="Cole G.T."/>
            <person name="Henn M.R."/>
            <person name="Birren B.W."/>
            <person name="Taylor J.W."/>
        </authorList>
    </citation>
    <scope>NUCLEOTIDE SEQUENCE [LARGE SCALE GENOMIC DNA]</scope>
    <source>
        <strain evidence="2">RS</strain>
    </source>
</reference>
<keyword evidence="2" id="KW-1185">Reference proteome</keyword>
<dbReference type="InParanoid" id="A0A0D8JXA3"/>
<accession>A0A0D8JXA3</accession>
<dbReference type="GeneID" id="24163610"/>
<dbReference type="EMBL" id="GG704916">
    <property type="protein sequence ID" value="KJF61566.1"/>
    <property type="molecule type" value="Genomic_DNA"/>
</dbReference>
<dbReference type="Proteomes" id="UP000001261">
    <property type="component" value="Unassembled WGS sequence"/>
</dbReference>
<gene>
    <name evidence="1" type="ORF">CIMG_11203</name>
</gene>
<name>A0A0D8JXA3_COCIM</name>
<dbReference type="RefSeq" id="XP_012213701.1">
    <property type="nucleotide sequence ID" value="XM_012358278.1"/>
</dbReference>
<evidence type="ECO:0000313" key="1">
    <source>
        <dbReference type="EMBL" id="KJF61566.1"/>
    </source>
</evidence>
<sequence length="113" mass="13303">MEYGGITTRILATSYQWSWFRARRDRLAHHMERSTSRFCKLLVDPPNILTRPAPKFQKMTFSIKVDINIFNRVLRTEYCLPSAVFNVIQQRAYITPCEGWRDPADDDDDDDDS</sequence>
<dbReference type="VEuPathDB" id="FungiDB:CIMG_11203"/>
<dbReference type="KEGG" id="cim:CIMG_11203"/>
<evidence type="ECO:0000313" key="2">
    <source>
        <dbReference type="Proteomes" id="UP000001261"/>
    </source>
</evidence>
<reference evidence="2" key="2">
    <citation type="journal article" date="2010" name="Genome Res.">
        <title>Population genomic sequencing of Coccidioides fungi reveals recent hybridization and transposon control.</title>
        <authorList>
            <person name="Neafsey D.E."/>
            <person name="Barker B.M."/>
            <person name="Sharpton T.J."/>
            <person name="Stajich J.E."/>
            <person name="Park D.J."/>
            <person name="Whiston E."/>
            <person name="Hung C.-Y."/>
            <person name="McMahan C."/>
            <person name="White J."/>
            <person name="Sykes S."/>
            <person name="Heiman D."/>
            <person name="Young S."/>
            <person name="Zeng Q."/>
            <person name="Abouelleil A."/>
            <person name="Aftuck L."/>
            <person name="Bessette D."/>
            <person name="Brown A."/>
            <person name="FitzGerald M."/>
            <person name="Lui A."/>
            <person name="Macdonald J.P."/>
            <person name="Priest M."/>
            <person name="Orbach M.J."/>
            <person name="Galgiani J.N."/>
            <person name="Kirkland T.N."/>
            <person name="Cole G.T."/>
            <person name="Birren B.W."/>
            <person name="Henn M.R."/>
            <person name="Taylor J.W."/>
            <person name="Rounsley S.D."/>
        </authorList>
    </citation>
    <scope>GENOME REANNOTATION</scope>
    <source>
        <strain evidence="2">RS</strain>
    </source>
</reference>
<proteinExistence type="predicted"/>
<dbReference type="AlphaFoldDB" id="A0A0D8JXA3"/>
<organism evidence="1 2">
    <name type="scientific">Coccidioides immitis (strain RS)</name>
    <name type="common">Valley fever fungus</name>
    <dbReference type="NCBI Taxonomy" id="246410"/>
    <lineage>
        <taxon>Eukaryota</taxon>
        <taxon>Fungi</taxon>
        <taxon>Dikarya</taxon>
        <taxon>Ascomycota</taxon>
        <taxon>Pezizomycotina</taxon>
        <taxon>Eurotiomycetes</taxon>
        <taxon>Eurotiomycetidae</taxon>
        <taxon>Onygenales</taxon>
        <taxon>Onygenaceae</taxon>
        <taxon>Coccidioides</taxon>
    </lineage>
</organism>